<feature type="transmembrane region" description="Helical" evidence="1">
    <location>
        <begin position="894"/>
        <end position="914"/>
    </location>
</feature>
<dbReference type="RefSeq" id="WP_034793538.1">
    <property type="nucleotide sequence ID" value="NZ_AWFF01000028.1"/>
</dbReference>
<dbReference type="Gene3D" id="3.30.70.1320">
    <property type="entry name" value="Multidrug efflux transporter AcrB pore domain like"/>
    <property type="match status" value="1"/>
</dbReference>
<feature type="transmembrane region" description="Helical" evidence="1">
    <location>
        <begin position="997"/>
        <end position="1022"/>
    </location>
</feature>
<keyword evidence="1" id="KW-0472">Membrane</keyword>
<dbReference type="SUPFAM" id="SSF82693">
    <property type="entry name" value="Multidrug efflux transporter AcrB pore domain, PN1, PN2, PC1 and PC2 subdomains"/>
    <property type="match status" value="1"/>
</dbReference>
<comment type="caution">
    <text evidence="2">The sequence shown here is derived from an EMBL/GenBank/DDBJ whole genome shotgun (WGS) entry which is preliminary data.</text>
</comment>
<dbReference type="Proteomes" id="UP000027037">
    <property type="component" value="Unassembled WGS sequence"/>
</dbReference>
<dbReference type="OrthoDB" id="174266at2"/>
<dbReference type="PATRIC" id="fig|1280946.3.peg.1043"/>
<dbReference type="STRING" id="1280946.HY29_11245"/>
<dbReference type="AlphaFoldDB" id="A0A062UDD6"/>
<dbReference type="eggNOG" id="COG0841">
    <property type="taxonomic scope" value="Bacteria"/>
</dbReference>
<keyword evidence="1" id="KW-0812">Transmembrane</keyword>
<reference evidence="2 3" key="1">
    <citation type="journal article" date="2014" name="Antonie Van Leeuwenhoek">
        <title>Hyphomonas beringensis sp. nov. and Hyphomonas chukchiensis sp. nov., isolated from surface seawater of the Bering Sea and Chukchi Sea.</title>
        <authorList>
            <person name="Li C."/>
            <person name="Lai Q."/>
            <person name="Li G."/>
            <person name="Dong C."/>
            <person name="Wang J."/>
            <person name="Liao Y."/>
            <person name="Shao Z."/>
        </authorList>
    </citation>
    <scope>NUCLEOTIDE SEQUENCE [LARGE SCALE GENOMIC DNA]</scope>
    <source>
        <strain evidence="2 3">25B14_1</strain>
    </source>
</reference>
<sequence length="1073" mass="117932">MSGIVAWFARNAVAANLLMIVAFVGGVFGYTKMEQEMFPVVNVSGASVSVAWNGASPQDVEEQIVTRIEEAVADINGLDRITSIANEGFGVVNIKGRDDVDMDKFLDDVKLRVDQINNMPQAAFQPQVTRWEQRNSFMGLAIHGNVDERTLKRLGDKVRDDIANIRGGELAELNGVLDEQVNIEVSEEALRRFGISFTDVANAIRQSSLNSSGGRIESSSGDVAITARQLADTAGQFGNIIIRQTTEDGTIRVDDVASIDDGFVTDKFKATFDGEPTVFVMIPSPDTMHILDYTDSFHKYVKKANDPANGILPQAVKVDVLWDDSESFQDRMDLITQSAFQGAVLVMLVLILFLRPTVALWVTAGIITAFAGGIMLLPYFGVSWNILSTFAVLLVIGVIVDDAIVVGENIHKEIESGRSEGLDAAIIGTQMVLKPVIFGVLTTIIAFLPWAFITGPTRMFTQQITFVVVAALIFSVIECMLILPSHLSHMKKQKFDGPSGKLLKLQHSIADSLLWFANNLYKPALEVAIRFRYATLALFFCLFYLATQVSSMGIVPFKFMPEIEADMIQVEISMPEGTPYERLIQVRDQLQAGIQKTKEEAHTEFPDVKGDLITSASVVASGTSVRSWISIIPPEERPVGLRSKEVSEFMRTNVGDIQDAEEVTFDFTFNDEQSGVRFALNHPNLERLREAAAVVKEHLATYNNAYDIGDNLSSAAEEIRISLKPGAETLGVTLAQVSQQVRQAYFGEEVQRLPRDGEDVRVMVRLPETARENLDSLSALRVRTADGREIPINQVANFEYAPGINRIIRRNRTRSVSVYAEVMGEGGRGQIMGAMEQDFWPDFQKQFPDVQRGEAGGFEEEQKFFSEIGRLILIAIGTMYILLAVAFRSYAQPVLLMMALPFAYCGAVFGLWLFDTPMAMFSFFGIAAAAGVVINDNLVLIDYVNRRRDEGAGAVQALVDGGVSRFRPILLTSVTTFVGILPLIAEKSVQAQFLKPMVVSLGAAVAFALFVSLLMVPAMYAVGVEIGRIFRWTWGGKPFRQIGETYSGEVTIDEEELIGTSHSGGLGPAAPAE</sequence>
<feature type="transmembrane region" description="Helical" evidence="1">
    <location>
        <begin position="386"/>
        <end position="410"/>
    </location>
</feature>
<dbReference type="PRINTS" id="PR00702">
    <property type="entry name" value="ACRIFLAVINRP"/>
</dbReference>
<dbReference type="PANTHER" id="PTHR32063">
    <property type="match status" value="1"/>
</dbReference>
<feature type="transmembrane region" description="Helical" evidence="1">
    <location>
        <begin position="868"/>
        <end position="887"/>
    </location>
</feature>
<feature type="transmembrane region" description="Helical" evidence="1">
    <location>
        <begin position="334"/>
        <end position="353"/>
    </location>
</feature>
<feature type="transmembrane region" description="Helical" evidence="1">
    <location>
        <begin position="536"/>
        <end position="557"/>
    </location>
</feature>
<dbReference type="Gene3D" id="3.30.70.1430">
    <property type="entry name" value="Multidrug efflux transporter AcrB pore domain"/>
    <property type="match status" value="2"/>
</dbReference>
<dbReference type="EMBL" id="AWFF01000028">
    <property type="protein sequence ID" value="KCZ55693.1"/>
    <property type="molecule type" value="Genomic_DNA"/>
</dbReference>
<keyword evidence="3" id="KW-1185">Reference proteome</keyword>
<organism evidence="2 3">
    <name type="scientific">Hyphomonas beringensis</name>
    <dbReference type="NCBI Taxonomy" id="1280946"/>
    <lineage>
        <taxon>Bacteria</taxon>
        <taxon>Pseudomonadati</taxon>
        <taxon>Pseudomonadota</taxon>
        <taxon>Alphaproteobacteria</taxon>
        <taxon>Hyphomonadales</taxon>
        <taxon>Hyphomonadaceae</taxon>
        <taxon>Hyphomonas</taxon>
    </lineage>
</organism>
<dbReference type="Pfam" id="PF00873">
    <property type="entry name" value="ACR_tran"/>
    <property type="match status" value="1"/>
</dbReference>
<dbReference type="SUPFAM" id="SSF82866">
    <property type="entry name" value="Multidrug efflux transporter AcrB transmembrane domain"/>
    <property type="match status" value="2"/>
</dbReference>
<evidence type="ECO:0000256" key="1">
    <source>
        <dbReference type="SAM" id="Phobius"/>
    </source>
</evidence>
<evidence type="ECO:0000313" key="2">
    <source>
        <dbReference type="EMBL" id="KCZ55693.1"/>
    </source>
</evidence>
<dbReference type="GO" id="GO:0042910">
    <property type="term" value="F:xenobiotic transmembrane transporter activity"/>
    <property type="evidence" value="ECO:0007669"/>
    <property type="project" value="TreeGrafter"/>
</dbReference>
<feature type="transmembrane region" description="Helical" evidence="1">
    <location>
        <begin position="431"/>
        <end position="452"/>
    </location>
</feature>
<keyword evidence="1" id="KW-1133">Transmembrane helix</keyword>
<dbReference type="PANTHER" id="PTHR32063:SF33">
    <property type="entry name" value="RND SUPERFAMILY EFFLUX PUMP PERMEASE COMPONENT"/>
    <property type="match status" value="1"/>
</dbReference>
<name>A0A062UDD6_9PROT</name>
<gene>
    <name evidence="2" type="ORF">HY29_11245</name>
</gene>
<proteinExistence type="predicted"/>
<protein>
    <submittedName>
        <fullName evidence="2">RND transporter</fullName>
    </submittedName>
</protein>
<feature type="transmembrane region" description="Helical" evidence="1">
    <location>
        <begin position="966"/>
        <end position="985"/>
    </location>
</feature>
<dbReference type="Gene3D" id="1.20.1640.10">
    <property type="entry name" value="Multidrug efflux transporter AcrB transmembrane domain"/>
    <property type="match status" value="2"/>
</dbReference>
<feature type="transmembrane region" description="Helical" evidence="1">
    <location>
        <begin position="464"/>
        <end position="483"/>
    </location>
</feature>
<dbReference type="Gene3D" id="3.30.70.1440">
    <property type="entry name" value="Multidrug efflux transporter AcrB pore domain"/>
    <property type="match status" value="1"/>
</dbReference>
<dbReference type="GO" id="GO:0005886">
    <property type="term" value="C:plasma membrane"/>
    <property type="evidence" value="ECO:0007669"/>
    <property type="project" value="TreeGrafter"/>
</dbReference>
<dbReference type="InterPro" id="IPR027463">
    <property type="entry name" value="AcrB_DN_DC_subdom"/>
</dbReference>
<evidence type="ECO:0000313" key="3">
    <source>
        <dbReference type="Proteomes" id="UP000027037"/>
    </source>
</evidence>
<feature type="transmembrane region" description="Helical" evidence="1">
    <location>
        <begin position="12"/>
        <end position="30"/>
    </location>
</feature>
<dbReference type="InterPro" id="IPR001036">
    <property type="entry name" value="Acrflvin-R"/>
</dbReference>
<feature type="transmembrane region" description="Helical" evidence="1">
    <location>
        <begin position="360"/>
        <end position="380"/>
    </location>
</feature>
<dbReference type="Gene3D" id="3.30.2090.10">
    <property type="entry name" value="Multidrug efflux transporter AcrB TolC docking domain, DN and DC subdomains"/>
    <property type="match status" value="2"/>
</dbReference>
<feature type="transmembrane region" description="Helical" evidence="1">
    <location>
        <begin position="920"/>
        <end position="945"/>
    </location>
</feature>
<dbReference type="SUPFAM" id="SSF82714">
    <property type="entry name" value="Multidrug efflux transporter AcrB TolC docking domain, DN and DC subdomains"/>
    <property type="match status" value="2"/>
</dbReference>
<accession>A0A062UDD6</accession>